<gene>
    <name evidence="1" type="primary">Acey_s0005.g2667</name>
    <name evidence="1" type="ORF">Y032_0005g2667</name>
</gene>
<sequence length="68" mass="7431">MNTLMDDLLESGVNKEGGKLFAGWVGLIGQAATLPVKPHRNRAKGYTIGQKDLQCPCQTTSPRTRRFG</sequence>
<proteinExistence type="predicted"/>
<dbReference type="Proteomes" id="UP000024635">
    <property type="component" value="Unassembled WGS sequence"/>
</dbReference>
<name>A0A016VT33_9BILA</name>
<keyword evidence="2" id="KW-1185">Reference proteome</keyword>
<reference evidence="2" key="1">
    <citation type="journal article" date="2015" name="Nat. Genet.">
        <title>The genome and transcriptome of the zoonotic hookworm Ancylostoma ceylanicum identify infection-specific gene families.</title>
        <authorList>
            <person name="Schwarz E.M."/>
            <person name="Hu Y."/>
            <person name="Antoshechkin I."/>
            <person name="Miller M.M."/>
            <person name="Sternberg P.W."/>
            <person name="Aroian R.V."/>
        </authorList>
    </citation>
    <scope>NUCLEOTIDE SEQUENCE</scope>
    <source>
        <strain evidence="2">HY135</strain>
    </source>
</reference>
<evidence type="ECO:0000313" key="1">
    <source>
        <dbReference type="EMBL" id="EYC30471.1"/>
    </source>
</evidence>
<evidence type="ECO:0000313" key="2">
    <source>
        <dbReference type="Proteomes" id="UP000024635"/>
    </source>
</evidence>
<dbReference type="EMBL" id="JARK01001341">
    <property type="protein sequence ID" value="EYC30471.1"/>
    <property type="molecule type" value="Genomic_DNA"/>
</dbReference>
<organism evidence="1 2">
    <name type="scientific">Ancylostoma ceylanicum</name>
    <dbReference type="NCBI Taxonomy" id="53326"/>
    <lineage>
        <taxon>Eukaryota</taxon>
        <taxon>Metazoa</taxon>
        <taxon>Ecdysozoa</taxon>
        <taxon>Nematoda</taxon>
        <taxon>Chromadorea</taxon>
        <taxon>Rhabditida</taxon>
        <taxon>Rhabditina</taxon>
        <taxon>Rhabditomorpha</taxon>
        <taxon>Strongyloidea</taxon>
        <taxon>Ancylostomatidae</taxon>
        <taxon>Ancylostomatinae</taxon>
        <taxon>Ancylostoma</taxon>
    </lineage>
</organism>
<accession>A0A016VT33</accession>
<protein>
    <submittedName>
        <fullName evidence="1">Uncharacterized protein</fullName>
    </submittedName>
</protein>
<comment type="caution">
    <text evidence="1">The sequence shown here is derived from an EMBL/GenBank/DDBJ whole genome shotgun (WGS) entry which is preliminary data.</text>
</comment>
<dbReference type="AlphaFoldDB" id="A0A016VT33"/>